<evidence type="ECO:0000259" key="1">
    <source>
        <dbReference type="Pfam" id="PF13490"/>
    </source>
</evidence>
<accession>A0A3B0SVU8</accession>
<evidence type="ECO:0000313" key="2">
    <source>
        <dbReference type="EMBL" id="VAW00604.1"/>
    </source>
</evidence>
<gene>
    <name evidence="2" type="ORF">MNBD_ACTINO02-2814</name>
</gene>
<proteinExistence type="predicted"/>
<dbReference type="Pfam" id="PF13490">
    <property type="entry name" value="zf-HC2"/>
    <property type="match status" value="1"/>
</dbReference>
<organism evidence="2">
    <name type="scientific">hydrothermal vent metagenome</name>
    <dbReference type="NCBI Taxonomy" id="652676"/>
    <lineage>
        <taxon>unclassified sequences</taxon>
        <taxon>metagenomes</taxon>
        <taxon>ecological metagenomes</taxon>
    </lineage>
</organism>
<feature type="domain" description="Putative zinc-finger" evidence="1">
    <location>
        <begin position="5"/>
        <end position="38"/>
    </location>
</feature>
<protein>
    <recommendedName>
        <fullName evidence="1">Putative zinc-finger domain-containing protein</fullName>
    </recommendedName>
</protein>
<sequence length="80" mass="9271">MKSGCDHAVEYIYHYLDGEISWTREQRIRWHLRRCRDCVGAYDFEAGLKSAIARAARTDVPPELFTRLQTLLEQEIGNGS</sequence>
<dbReference type="InterPro" id="IPR027383">
    <property type="entry name" value="Znf_put"/>
</dbReference>
<reference evidence="2" key="1">
    <citation type="submission" date="2018-06" db="EMBL/GenBank/DDBJ databases">
        <authorList>
            <person name="Zhirakovskaya E."/>
        </authorList>
    </citation>
    <scope>NUCLEOTIDE SEQUENCE</scope>
</reference>
<name>A0A3B0SVU8_9ZZZZ</name>
<dbReference type="AlphaFoldDB" id="A0A3B0SVU8"/>
<dbReference type="EMBL" id="UOEK01000190">
    <property type="protein sequence ID" value="VAW00604.1"/>
    <property type="molecule type" value="Genomic_DNA"/>
</dbReference>